<dbReference type="Pfam" id="PF07729">
    <property type="entry name" value="FCD"/>
    <property type="match status" value="1"/>
</dbReference>
<dbReference type="SMART" id="SM00345">
    <property type="entry name" value="HTH_GNTR"/>
    <property type="match status" value="1"/>
</dbReference>
<dbReference type="Pfam" id="PF00392">
    <property type="entry name" value="GntR"/>
    <property type="match status" value="1"/>
</dbReference>
<dbReference type="RefSeq" id="WP_015851347.1">
    <property type="nucleotide sequence ID" value="NC_012881.1"/>
</dbReference>
<dbReference type="EMBL" id="CP001649">
    <property type="protein sequence ID" value="ACS79529.1"/>
    <property type="molecule type" value="Genomic_DNA"/>
</dbReference>
<evidence type="ECO:0000256" key="3">
    <source>
        <dbReference type="ARBA" id="ARBA00023163"/>
    </source>
</evidence>
<keyword evidence="1" id="KW-0805">Transcription regulation</keyword>
<dbReference type="GO" id="GO:0003700">
    <property type="term" value="F:DNA-binding transcription factor activity"/>
    <property type="evidence" value="ECO:0007669"/>
    <property type="project" value="InterPro"/>
</dbReference>
<dbReference type="InterPro" id="IPR011711">
    <property type="entry name" value="GntR_C"/>
</dbReference>
<dbReference type="InterPro" id="IPR036388">
    <property type="entry name" value="WH-like_DNA-bd_sf"/>
</dbReference>
<dbReference type="eggNOG" id="COG2186">
    <property type="taxonomic scope" value="Bacteria"/>
</dbReference>
<dbReference type="KEGG" id="dsa:Desal_1467"/>
<name>C6BRT9_MARSD</name>
<evidence type="ECO:0000256" key="2">
    <source>
        <dbReference type="ARBA" id="ARBA00023125"/>
    </source>
</evidence>
<dbReference type="PROSITE" id="PS50949">
    <property type="entry name" value="HTH_GNTR"/>
    <property type="match status" value="1"/>
</dbReference>
<evidence type="ECO:0000256" key="1">
    <source>
        <dbReference type="ARBA" id="ARBA00023015"/>
    </source>
</evidence>
<dbReference type="PANTHER" id="PTHR43537:SF5">
    <property type="entry name" value="UXU OPERON TRANSCRIPTIONAL REGULATOR"/>
    <property type="match status" value="1"/>
</dbReference>
<evidence type="ECO:0000259" key="4">
    <source>
        <dbReference type="PROSITE" id="PS50949"/>
    </source>
</evidence>
<dbReference type="AlphaFoldDB" id="C6BRT9"/>
<keyword evidence="3" id="KW-0804">Transcription</keyword>
<keyword evidence="2" id="KW-0238">DNA-binding</keyword>
<sequence length="232" mass="25986">MDSKNPAKTVHQSVARQIAELIESGNLKKGDKLPAERTLAERFKVSRSSIREAIKSLAQKNLVESRRGDGTYILADMDADIFDAFATAFSDQKKRISDIFQFRRVIEPEIAALAAASMDEETLNRLKVIVCDQQMKAQNGKNTSDLDAQLHLEIAKATGNSIFPEMMQALDRIMDESRSEILQPPKRQQASIIAHFKILEAFENRDPAQARETMRKHIAEVEEAATGRSSSE</sequence>
<proteinExistence type="predicted"/>
<dbReference type="SMART" id="SM00895">
    <property type="entry name" value="FCD"/>
    <property type="match status" value="1"/>
</dbReference>
<dbReference type="InterPro" id="IPR036390">
    <property type="entry name" value="WH_DNA-bd_sf"/>
</dbReference>
<dbReference type="CDD" id="cd07377">
    <property type="entry name" value="WHTH_GntR"/>
    <property type="match status" value="1"/>
</dbReference>
<dbReference type="PANTHER" id="PTHR43537">
    <property type="entry name" value="TRANSCRIPTIONAL REGULATOR, GNTR FAMILY"/>
    <property type="match status" value="1"/>
</dbReference>
<evidence type="ECO:0000313" key="6">
    <source>
        <dbReference type="Proteomes" id="UP000002601"/>
    </source>
</evidence>
<dbReference type="STRING" id="526222.Desal_1467"/>
<dbReference type="HOGENOM" id="CLU_017584_9_3_7"/>
<dbReference type="PRINTS" id="PR00035">
    <property type="entry name" value="HTHGNTR"/>
</dbReference>
<dbReference type="InterPro" id="IPR000524">
    <property type="entry name" value="Tscrpt_reg_HTH_GntR"/>
</dbReference>
<dbReference type="SUPFAM" id="SSF48008">
    <property type="entry name" value="GntR ligand-binding domain-like"/>
    <property type="match status" value="1"/>
</dbReference>
<protein>
    <submittedName>
        <fullName evidence="5">GntR domain protein</fullName>
    </submittedName>
</protein>
<reference evidence="5 6" key="1">
    <citation type="submission" date="2009-06" db="EMBL/GenBank/DDBJ databases">
        <title>Complete sequence of Desulfovibrio salexigens DSM 2638.</title>
        <authorList>
            <consortium name="US DOE Joint Genome Institute"/>
            <person name="Lucas S."/>
            <person name="Copeland A."/>
            <person name="Lapidus A."/>
            <person name="Glavina del Rio T."/>
            <person name="Tice H."/>
            <person name="Bruce D."/>
            <person name="Goodwin L."/>
            <person name="Pitluck S."/>
            <person name="Munk A.C."/>
            <person name="Brettin T."/>
            <person name="Detter J.C."/>
            <person name="Han C."/>
            <person name="Tapia R."/>
            <person name="Larimer F."/>
            <person name="Land M."/>
            <person name="Hauser L."/>
            <person name="Kyrpides N."/>
            <person name="Anderson I."/>
            <person name="Wall J.D."/>
            <person name="Arkin A.P."/>
            <person name="Dehal P."/>
            <person name="Chivian D."/>
            <person name="Giles B."/>
            <person name="Hazen T.C."/>
        </authorList>
    </citation>
    <scope>NUCLEOTIDE SEQUENCE [LARGE SCALE GENOMIC DNA]</scope>
    <source>
        <strain evidence="6">ATCC 14822 / DSM 2638 / NCIMB 8403 / VKM B-1763</strain>
    </source>
</reference>
<dbReference type="Gene3D" id="1.10.10.10">
    <property type="entry name" value="Winged helix-like DNA-binding domain superfamily/Winged helix DNA-binding domain"/>
    <property type="match status" value="1"/>
</dbReference>
<dbReference type="Gene3D" id="1.20.120.530">
    <property type="entry name" value="GntR ligand-binding domain-like"/>
    <property type="match status" value="1"/>
</dbReference>
<accession>C6BRT9</accession>
<dbReference type="InterPro" id="IPR008920">
    <property type="entry name" value="TF_FadR/GntR_C"/>
</dbReference>
<dbReference type="GO" id="GO:0003677">
    <property type="term" value="F:DNA binding"/>
    <property type="evidence" value="ECO:0007669"/>
    <property type="project" value="UniProtKB-KW"/>
</dbReference>
<gene>
    <name evidence="5" type="ordered locus">Desal_1467</name>
</gene>
<feature type="domain" description="HTH gntR-type" evidence="4">
    <location>
        <begin position="8"/>
        <end position="76"/>
    </location>
</feature>
<dbReference type="SUPFAM" id="SSF46785">
    <property type="entry name" value="Winged helix' DNA-binding domain"/>
    <property type="match status" value="1"/>
</dbReference>
<organism evidence="5 6">
    <name type="scientific">Maridesulfovibrio salexigens (strain ATCC 14822 / DSM 2638 / NCIMB 8403 / VKM B-1763)</name>
    <name type="common">Desulfovibrio salexigens</name>
    <dbReference type="NCBI Taxonomy" id="526222"/>
    <lineage>
        <taxon>Bacteria</taxon>
        <taxon>Pseudomonadati</taxon>
        <taxon>Thermodesulfobacteriota</taxon>
        <taxon>Desulfovibrionia</taxon>
        <taxon>Desulfovibrionales</taxon>
        <taxon>Desulfovibrionaceae</taxon>
        <taxon>Maridesulfovibrio</taxon>
    </lineage>
</organism>
<evidence type="ECO:0000313" key="5">
    <source>
        <dbReference type="EMBL" id="ACS79529.1"/>
    </source>
</evidence>
<dbReference type="Proteomes" id="UP000002601">
    <property type="component" value="Chromosome"/>
</dbReference>
<keyword evidence="6" id="KW-1185">Reference proteome</keyword>